<proteinExistence type="predicted"/>
<name>A0A366EFT3_9BACI</name>
<evidence type="ECO:0000313" key="6">
    <source>
        <dbReference type="EMBL" id="RBP00600.1"/>
    </source>
</evidence>
<organism evidence="6 7">
    <name type="scientific">Paraliobacillus ryukyuensis</name>
    <dbReference type="NCBI Taxonomy" id="200904"/>
    <lineage>
        <taxon>Bacteria</taxon>
        <taxon>Bacillati</taxon>
        <taxon>Bacillota</taxon>
        <taxon>Bacilli</taxon>
        <taxon>Bacillales</taxon>
        <taxon>Bacillaceae</taxon>
        <taxon>Paraliobacillus</taxon>
    </lineage>
</organism>
<evidence type="ECO:0000259" key="5">
    <source>
        <dbReference type="Pfam" id="PF25155"/>
    </source>
</evidence>
<dbReference type="GO" id="GO:0005886">
    <property type="term" value="C:plasma membrane"/>
    <property type="evidence" value="ECO:0007669"/>
    <property type="project" value="UniProtKB-SubCell"/>
</dbReference>
<dbReference type="Pfam" id="PF13240">
    <property type="entry name" value="Zn_Ribbon_1"/>
    <property type="match status" value="1"/>
</dbReference>
<evidence type="ECO:0000259" key="2">
    <source>
        <dbReference type="Pfam" id="PF13240"/>
    </source>
</evidence>
<comment type="caution">
    <text evidence="6">The sequence shown here is derived from an EMBL/GenBank/DDBJ whole genome shotgun (WGS) entry which is preliminary data.</text>
</comment>
<keyword evidence="1" id="KW-0472">Membrane</keyword>
<feature type="transmembrane region" description="Helical" evidence="1">
    <location>
        <begin position="60"/>
        <end position="79"/>
    </location>
</feature>
<dbReference type="InterPro" id="IPR054529">
    <property type="entry name" value="TcaA_2nd"/>
</dbReference>
<feature type="domain" description="Zinc-ribbon" evidence="2">
    <location>
        <begin position="4"/>
        <end position="26"/>
    </location>
</feature>
<evidence type="ECO:0000313" key="7">
    <source>
        <dbReference type="Proteomes" id="UP000252254"/>
    </source>
</evidence>
<dbReference type="InterPro" id="IPR056902">
    <property type="entry name" value="NTF2_YvbJ"/>
</dbReference>
<dbReference type="OrthoDB" id="1682769at2"/>
<feature type="domain" description="YvbJ-like NTF2-like" evidence="5">
    <location>
        <begin position="344"/>
        <end position="466"/>
    </location>
</feature>
<reference evidence="6 7" key="1">
    <citation type="submission" date="2018-06" db="EMBL/GenBank/DDBJ databases">
        <title>Genomic Encyclopedia of Type Strains, Phase IV (KMG-IV): sequencing the most valuable type-strain genomes for metagenomic binning, comparative biology and taxonomic classification.</title>
        <authorList>
            <person name="Goeker M."/>
        </authorList>
    </citation>
    <scope>NUCLEOTIDE SEQUENCE [LARGE SCALE GENOMIC DNA]</scope>
    <source>
        <strain evidence="6 7">DSM 15140</strain>
    </source>
</reference>
<accession>A0A366EFT3</accession>
<keyword evidence="7" id="KW-1185">Reference proteome</keyword>
<feature type="domain" description="TcaA second" evidence="3">
    <location>
        <begin position="85"/>
        <end position="181"/>
    </location>
</feature>
<dbReference type="AlphaFoldDB" id="A0A366EFT3"/>
<evidence type="ECO:0000256" key="1">
    <source>
        <dbReference type="SAM" id="Phobius"/>
    </source>
</evidence>
<protein>
    <submittedName>
        <fullName evidence="6">Putative membrane protein YvbJ</fullName>
    </submittedName>
</protein>
<dbReference type="RefSeq" id="WP_113867394.1">
    <property type="nucleotide sequence ID" value="NZ_BAABQN010000002.1"/>
</dbReference>
<dbReference type="Pfam" id="PF22820">
    <property type="entry name" value="TcaA_3rd_4th"/>
    <property type="match status" value="1"/>
</dbReference>
<dbReference type="PANTHER" id="PTHR40038:SF1">
    <property type="entry name" value="MEMBRANE-ASSOCIATED PROTEIN TCAA"/>
    <property type="match status" value="1"/>
</dbReference>
<feature type="domain" description="TcaA 4th" evidence="4">
    <location>
        <begin position="261"/>
        <end position="330"/>
    </location>
</feature>
<gene>
    <name evidence="6" type="ORF">DES48_102364</name>
</gene>
<dbReference type="PANTHER" id="PTHR40038">
    <property type="entry name" value="MEMBRANE-ASSOCIATED PROTEIN TCAA"/>
    <property type="match status" value="1"/>
</dbReference>
<dbReference type="STRING" id="200904.GCA_900168775_00626"/>
<keyword evidence="1" id="KW-0812">Transmembrane</keyword>
<dbReference type="EMBL" id="QNRI01000002">
    <property type="protein sequence ID" value="RBP00600.1"/>
    <property type="molecule type" value="Genomic_DNA"/>
</dbReference>
<keyword evidence="1" id="KW-1133">Transmembrane helix</keyword>
<dbReference type="InterPro" id="IPR026870">
    <property type="entry name" value="Zinc_ribbon_dom"/>
</dbReference>
<sequence>MNHFCKECGHELKSKANFCPECGTSVQQTTQVHRDNTISKESAKQSLVSRIKRLSRKQKVIGSSVIAAIILLIVTYQIGATLTDKDRLINRFEQALADQDAKAMADLLTAGDKRLEITEENLSEFMKYTEETPSSQQYFTEDLRAQASVYESGNTPESSRVFSLKQDGKTALIYDHYTIEVMPFYFEVRTNMKDVHLMLNNEALAVSDAEAYTKEFGPFLPGNYQVSASYENDYAVLENNVQLQLLAPYDQHQQLDLSLYGEYVSLSSEYEDIATSTSFFVNDKAIDLSEDNQFGPVSVDGSIAAHSVLTFPWGEAQSQKTPIESSYMDLAVPSPFSEEIQTEIVNTIHGFAGEYVDATKARDVSLFTTTTDAYNEDATSEYDNMNDWDKRWTGSYDKTVVDVDSFSLFEDDDTFGLEVDAQLHFSDVASYYADDEDVEKSDEVDDLSIEMLYNEEDGAWYVNDYYSLWSFEPENTVERKVKTQ</sequence>
<evidence type="ECO:0000259" key="4">
    <source>
        <dbReference type="Pfam" id="PF22820"/>
    </source>
</evidence>
<dbReference type="InterPro" id="IPR054530">
    <property type="entry name" value="TcaA_4th"/>
</dbReference>
<dbReference type="Proteomes" id="UP000252254">
    <property type="component" value="Unassembled WGS sequence"/>
</dbReference>
<dbReference type="Pfam" id="PF25155">
    <property type="entry name" value="NTF2_YvbJ"/>
    <property type="match status" value="1"/>
</dbReference>
<evidence type="ECO:0000259" key="3">
    <source>
        <dbReference type="Pfam" id="PF22813"/>
    </source>
</evidence>
<dbReference type="Pfam" id="PF22813">
    <property type="entry name" value="TcaA_2nd"/>
    <property type="match status" value="1"/>
</dbReference>